<keyword evidence="1" id="KW-1133">Transmembrane helix</keyword>
<keyword evidence="4" id="KW-1185">Reference proteome</keyword>
<sequence length="65" mass="7430">MQRILLTLIISLFSIATFAQEPNIAAIVDEKTREVDVIFVSKILVMLFLGIIAFLSYLKFRKTEP</sequence>
<evidence type="ECO:0000256" key="2">
    <source>
        <dbReference type="SAM" id="SignalP"/>
    </source>
</evidence>
<keyword evidence="1" id="KW-0472">Membrane</keyword>
<evidence type="ECO:0008006" key="5">
    <source>
        <dbReference type="Google" id="ProtNLM"/>
    </source>
</evidence>
<dbReference type="KEGG" id="ptan:CRYO30217_02190"/>
<organism evidence="3 4">
    <name type="scientific">Parvicella tangerina</name>
    <dbReference type="NCBI Taxonomy" id="2829795"/>
    <lineage>
        <taxon>Bacteria</taxon>
        <taxon>Pseudomonadati</taxon>
        <taxon>Bacteroidota</taxon>
        <taxon>Flavobacteriia</taxon>
        <taxon>Flavobacteriales</taxon>
        <taxon>Parvicellaceae</taxon>
        <taxon>Parvicella</taxon>
    </lineage>
</organism>
<dbReference type="EMBL" id="OU015584">
    <property type="protein sequence ID" value="CAG5083415.1"/>
    <property type="molecule type" value="Genomic_DNA"/>
</dbReference>
<feature type="chain" id="PRO_5037241999" description="CcmD family protein" evidence="2">
    <location>
        <begin position="20"/>
        <end position="65"/>
    </location>
</feature>
<evidence type="ECO:0000313" key="4">
    <source>
        <dbReference type="Proteomes" id="UP000683507"/>
    </source>
</evidence>
<dbReference type="AlphaFoldDB" id="A0A916JPS4"/>
<protein>
    <recommendedName>
        <fullName evidence="5">CcmD family protein</fullName>
    </recommendedName>
</protein>
<accession>A0A916JPS4</accession>
<feature type="transmembrane region" description="Helical" evidence="1">
    <location>
        <begin position="35"/>
        <end position="58"/>
    </location>
</feature>
<proteinExistence type="predicted"/>
<feature type="signal peptide" evidence="2">
    <location>
        <begin position="1"/>
        <end position="19"/>
    </location>
</feature>
<evidence type="ECO:0000313" key="3">
    <source>
        <dbReference type="EMBL" id="CAG5083415.1"/>
    </source>
</evidence>
<keyword evidence="2" id="KW-0732">Signal</keyword>
<dbReference type="Proteomes" id="UP000683507">
    <property type="component" value="Chromosome"/>
</dbReference>
<name>A0A916JPS4_9FLAO</name>
<reference evidence="3" key="1">
    <citation type="submission" date="2021-04" db="EMBL/GenBank/DDBJ databases">
        <authorList>
            <person name="Rodrigo-Torres L."/>
            <person name="Arahal R. D."/>
            <person name="Lucena T."/>
        </authorList>
    </citation>
    <scope>NUCLEOTIDE SEQUENCE</scope>
    <source>
        <strain evidence="3">AS29M-1</strain>
    </source>
</reference>
<evidence type="ECO:0000256" key="1">
    <source>
        <dbReference type="SAM" id="Phobius"/>
    </source>
</evidence>
<gene>
    <name evidence="3" type="ORF">CRYO30217_02190</name>
</gene>
<keyword evidence="1" id="KW-0812">Transmembrane</keyword>
<dbReference type="RefSeq" id="WP_258542421.1">
    <property type="nucleotide sequence ID" value="NZ_OU015584.1"/>
</dbReference>